<accession>A0AAN9JEZ9</accession>
<reference evidence="1 2" key="1">
    <citation type="submission" date="2024-01" db="EMBL/GenBank/DDBJ databases">
        <title>The genomes of 5 underutilized Papilionoideae crops provide insights into root nodulation and disease resistanc.</title>
        <authorList>
            <person name="Jiang F."/>
        </authorList>
    </citation>
    <scope>NUCLEOTIDE SEQUENCE [LARGE SCALE GENOMIC DNA]</scope>
    <source>
        <strain evidence="1">LVBAO_FW01</strain>
        <tissue evidence="1">Leaves</tissue>
    </source>
</reference>
<dbReference type="Proteomes" id="UP001367508">
    <property type="component" value="Unassembled WGS sequence"/>
</dbReference>
<dbReference type="AlphaFoldDB" id="A0AAN9JEZ9"/>
<dbReference type="EMBL" id="JAYMYQ010000057">
    <property type="protein sequence ID" value="KAK7296911.1"/>
    <property type="molecule type" value="Genomic_DNA"/>
</dbReference>
<organism evidence="1 2">
    <name type="scientific">Canavalia gladiata</name>
    <name type="common">Sword bean</name>
    <name type="synonym">Dolichos gladiatus</name>
    <dbReference type="NCBI Taxonomy" id="3824"/>
    <lineage>
        <taxon>Eukaryota</taxon>
        <taxon>Viridiplantae</taxon>
        <taxon>Streptophyta</taxon>
        <taxon>Embryophyta</taxon>
        <taxon>Tracheophyta</taxon>
        <taxon>Spermatophyta</taxon>
        <taxon>Magnoliopsida</taxon>
        <taxon>eudicotyledons</taxon>
        <taxon>Gunneridae</taxon>
        <taxon>Pentapetalae</taxon>
        <taxon>rosids</taxon>
        <taxon>fabids</taxon>
        <taxon>Fabales</taxon>
        <taxon>Fabaceae</taxon>
        <taxon>Papilionoideae</taxon>
        <taxon>50 kb inversion clade</taxon>
        <taxon>NPAAA clade</taxon>
        <taxon>indigoferoid/millettioid clade</taxon>
        <taxon>Phaseoleae</taxon>
        <taxon>Canavalia</taxon>
    </lineage>
</organism>
<evidence type="ECO:0000313" key="2">
    <source>
        <dbReference type="Proteomes" id="UP001367508"/>
    </source>
</evidence>
<protein>
    <submittedName>
        <fullName evidence="1">Uncharacterized protein</fullName>
    </submittedName>
</protein>
<name>A0AAN9JEZ9_CANGL</name>
<comment type="caution">
    <text evidence="1">The sequence shown here is derived from an EMBL/GenBank/DDBJ whole genome shotgun (WGS) entry which is preliminary data.</text>
</comment>
<gene>
    <name evidence="1" type="ORF">VNO77_49343</name>
</gene>
<proteinExistence type="predicted"/>
<keyword evidence="2" id="KW-1185">Reference proteome</keyword>
<sequence>MAGRKSYLEASYGCAKNMKETVLSSNPLERLSQCPDESLQADIDPASGVALHTTNRGSLGAHAYLCTVLFEKERIREARHARAQSYSKEEFDPGSEGTLAICLTHASRTLFSGSWAEGKEAPSVKVACLAQEVGTVENKVANGCVMRGNLPNSSGQILKKAKKRCLMSLRSIR</sequence>
<evidence type="ECO:0000313" key="1">
    <source>
        <dbReference type="EMBL" id="KAK7296911.1"/>
    </source>
</evidence>